<comment type="caution">
    <text evidence="1">The sequence shown here is derived from an EMBL/GenBank/DDBJ whole genome shotgun (WGS) entry which is preliminary data.</text>
</comment>
<dbReference type="AlphaFoldDB" id="A0A7Y0ESN4"/>
<sequence>MGEKEKHCSLILLIAKAQQERCCIRPFWDTDVKAIGRRVKRGSMVRVHRGLYAAKEYWERLDPHEQLRHIIRSLGQWHEKWVFCGASAAVMHGLECSYRQLRPIHVAVDRHRRAKNRANMRYHVLQDPDAVVLGDTNVTSIPRTLVDCAAMMPQRYAMAPIDSALRQEKITREQLLAYVDALPMLRDRERIRAVLAKGDGGSENGGESECRIVLDELGFPVDRIQAEFPCLSHPGRVHRVDFLWERDDGTLIAGELDGMQKYVDPSMTSGRTIRQVIDDERDRQQCLGRRGVDMVRMYYADLDDRQALTRRLERARVPRRRAW</sequence>
<gene>
    <name evidence="1" type="ORF">G1C98_0426</name>
</gene>
<proteinExistence type="predicted"/>
<dbReference type="EMBL" id="JAAIIF010000006">
    <property type="protein sequence ID" value="NMM95690.1"/>
    <property type="molecule type" value="Genomic_DNA"/>
</dbReference>
<dbReference type="Proteomes" id="UP000529710">
    <property type="component" value="Unassembled WGS sequence"/>
</dbReference>
<dbReference type="RefSeq" id="WP_169078808.1">
    <property type="nucleotide sequence ID" value="NZ_JAAIIF010000006.1"/>
</dbReference>
<evidence type="ECO:0000313" key="2">
    <source>
        <dbReference type="Proteomes" id="UP000529710"/>
    </source>
</evidence>
<evidence type="ECO:0000313" key="1">
    <source>
        <dbReference type="EMBL" id="NMM95690.1"/>
    </source>
</evidence>
<name>A0A7Y0ESN4_9BIFI</name>
<keyword evidence="2" id="KW-1185">Reference proteome</keyword>
<reference evidence="1 2" key="1">
    <citation type="submission" date="2020-02" db="EMBL/GenBank/DDBJ databases">
        <title>Characterization of phylogenetic diversity of novel bifidobacterial species isolated in Czech ZOOs.</title>
        <authorList>
            <person name="Lugli G.A."/>
            <person name="Vera N.B."/>
            <person name="Ventura M."/>
        </authorList>
    </citation>
    <scope>NUCLEOTIDE SEQUENCE [LARGE SCALE GENOMIC DNA]</scope>
    <source>
        <strain evidence="1 2">DSM 109960</strain>
    </source>
</reference>
<accession>A0A7Y0ESN4</accession>
<organism evidence="1 2">
    <name type="scientific">Bifidobacterium erythrocebi</name>
    <dbReference type="NCBI Taxonomy" id="2675325"/>
    <lineage>
        <taxon>Bacteria</taxon>
        <taxon>Bacillati</taxon>
        <taxon>Actinomycetota</taxon>
        <taxon>Actinomycetes</taxon>
        <taxon>Bifidobacteriales</taxon>
        <taxon>Bifidobacteriaceae</taxon>
        <taxon>Bifidobacterium</taxon>
    </lineage>
</organism>
<protein>
    <submittedName>
        <fullName evidence="1">CTP synthase</fullName>
    </submittedName>
</protein>